<name>A0AAW2U9F5_SESRA</name>
<protein>
    <submittedName>
        <fullName evidence="1">Retrovirus-related Pol polyprotein from transposon TNT 1-94</fullName>
    </submittedName>
</protein>
<reference evidence="1" key="2">
    <citation type="journal article" date="2024" name="Plant">
        <title>Genomic evolution and insights into agronomic trait innovations of Sesamum species.</title>
        <authorList>
            <person name="Miao H."/>
            <person name="Wang L."/>
            <person name="Qu L."/>
            <person name="Liu H."/>
            <person name="Sun Y."/>
            <person name="Le M."/>
            <person name="Wang Q."/>
            <person name="Wei S."/>
            <person name="Zheng Y."/>
            <person name="Lin W."/>
            <person name="Duan Y."/>
            <person name="Cao H."/>
            <person name="Xiong S."/>
            <person name="Wang X."/>
            <person name="Wei L."/>
            <person name="Li C."/>
            <person name="Ma Q."/>
            <person name="Ju M."/>
            <person name="Zhao R."/>
            <person name="Li G."/>
            <person name="Mu C."/>
            <person name="Tian Q."/>
            <person name="Mei H."/>
            <person name="Zhang T."/>
            <person name="Gao T."/>
            <person name="Zhang H."/>
        </authorList>
    </citation>
    <scope>NUCLEOTIDE SEQUENCE</scope>
    <source>
        <strain evidence="1">G02</strain>
    </source>
</reference>
<accession>A0AAW2U9F5</accession>
<gene>
    <name evidence="1" type="ORF">Sradi_1557500</name>
</gene>
<reference evidence="1" key="1">
    <citation type="submission" date="2020-06" db="EMBL/GenBank/DDBJ databases">
        <authorList>
            <person name="Li T."/>
            <person name="Hu X."/>
            <person name="Zhang T."/>
            <person name="Song X."/>
            <person name="Zhang H."/>
            <person name="Dai N."/>
            <person name="Sheng W."/>
            <person name="Hou X."/>
            <person name="Wei L."/>
        </authorList>
    </citation>
    <scope>NUCLEOTIDE SEQUENCE</scope>
    <source>
        <strain evidence="1">G02</strain>
        <tissue evidence="1">Leaf</tissue>
    </source>
</reference>
<proteinExistence type="predicted"/>
<dbReference type="EMBL" id="JACGWJ010000006">
    <property type="protein sequence ID" value="KAL0413558.1"/>
    <property type="molecule type" value="Genomic_DNA"/>
</dbReference>
<dbReference type="AlphaFoldDB" id="A0AAW2U9F5"/>
<organism evidence="1">
    <name type="scientific">Sesamum radiatum</name>
    <name type="common">Black benniseed</name>
    <dbReference type="NCBI Taxonomy" id="300843"/>
    <lineage>
        <taxon>Eukaryota</taxon>
        <taxon>Viridiplantae</taxon>
        <taxon>Streptophyta</taxon>
        <taxon>Embryophyta</taxon>
        <taxon>Tracheophyta</taxon>
        <taxon>Spermatophyta</taxon>
        <taxon>Magnoliopsida</taxon>
        <taxon>eudicotyledons</taxon>
        <taxon>Gunneridae</taxon>
        <taxon>Pentapetalae</taxon>
        <taxon>asterids</taxon>
        <taxon>lamiids</taxon>
        <taxon>Lamiales</taxon>
        <taxon>Pedaliaceae</taxon>
        <taxon>Sesamum</taxon>
    </lineage>
</organism>
<evidence type="ECO:0000313" key="1">
    <source>
        <dbReference type="EMBL" id="KAL0413558.1"/>
    </source>
</evidence>
<sequence>MKNMGEAVYILGVKIHQDHSKKLFSLSQETYFKKIIKQFHMNIADLIDTPMDKSCVLIRKLCLKIEEEKKRMVKVPYASVVGSLMYAMMCTRPFLCSAVGAVNKYQSNPTPNIR</sequence>
<comment type="caution">
    <text evidence="1">The sequence shown here is derived from an EMBL/GenBank/DDBJ whole genome shotgun (WGS) entry which is preliminary data.</text>
</comment>